<gene>
    <name evidence="2" type="ORF">METZ01_LOCUS378830</name>
</gene>
<reference evidence="2" key="1">
    <citation type="submission" date="2018-05" db="EMBL/GenBank/DDBJ databases">
        <authorList>
            <person name="Lanie J.A."/>
            <person name="Ng W.-L."/>
            <person name="Kazmierczak K.M."/>
            <person name="Andrzejewski T.M."/>
            <person name="Davidsen T.M."/>
            <person name="Wayne K.J."/>
            <person name="Tettelin H."/>
            <person name="Glass J.I."/>
            <person name="Rusch D."/>
            <person name="Podicherti R."/>
            <person name="Tsui H.-C.T."/>
            <person name="Winkler M.E."/>
        </authorList>
    </citation>
    <scope>NUCLEOTIDE SEQUENCE</scope>
</reference>
<organism evidence="2">
    <name type="scientific">marine metagenome</name>
    <dbReference type="NCBI Taxonomy" id="408172"/>
    <lineage>
        <taxon>unclassified sequences</taxon>
        <taxon>metagenomes</taxon>
        <taxon>ecological metagenomes</taxon>
    </lineage>
</organism>
<name>A0A382TV90_9ZZZZ</name>
<proteinExistence type="predicted"/>
<dbReference type="AlphaFoldDB" id="A0A382TV90"/>
<dbReference type="EMBL" id="UINC01139434">
    <property type="protein sequence ID" value="SVD25976.1"/>
    <property type="molecule type" value="Genomic_DNA"/>
</dbReference>
<protein>
    <submittedName>
        <fullName evidence="2">Uncharacterized protein</fullName>
    </submittedName>
</protein>
<sequence>MGQLLKQTDVRQTQRRYRSIHIRLYKARRSSIDQMEVGSKGPINPHSYQFQHRECC</sequence>
<evidence type="ECO:0000256" key="1">
    <source>
        <dbReference type="SAM" id="MobiDB-lite"/>
    </source>
</evidence>
<evidence type="ECO:0000313" key="2">
    <source>
        <dbReference type="EMBL" id="SVD25976.1"/>
    </source>
</evidence>
<accession>A0A382TV90</accession>
<feature type="region of interest" description="Disordered" evidence="1">
    <location>
        <begin position="33"/>
        <end position="56"/>
    </location>
</feature>